<organism evidence="13 14">
    <name type="scientific">Cystobacter ferrugineus</name>
    <dbReference type="NCBI Taxonomy" id="83449"/>
    <lineage>
        <taxon>Bacteria</taxon>
        <taxon>Pseudomonadati</taxon>
        <taxon>Myxococcota</taxon>
        <taxon>Myxococcia</taxon>
        <taxon>Myxococcales</taxon>
        <taxon>Cystobacterineae</taxon>
        <taxon>Archangiaceae</taxon>
        <taxon>Cystobacter</taxon>
    </lineage>
</organism>
<sequence>MTADSSGLKALLWMQRRNYFIGAGCLTLGLVLHCVVTWSFPRLLVGLQAAWSTIFALMGLCVGAGWLPMKWAGVIASVIGFVSLTSFVLLSGGPDSPYFCMYAALPFILAVFTPDSRMPTLLSGGVSLVAIVIVNTMAEVPLPRVLLQVTSYSTFLGLALVGTRMYRHMLDAQLAAHQERLRALEQLAESERLRARAALERAEVERLVLVGQLAAGVAHEVNNPLAFVKANLSYLQRETADEAWTIEREEFRDVLDETKQGVMRIQQIVTDLRGFSRADPLGEQQEPGVLEEALKEAKRLASVRLREGGEVALALAPELPAVRLGQRHMVQVLVNLLINAADAAQSAQPPRRPHIKVSAHREAGGVCLRVEDNGPGIPPDVLPRLFEPFFTTKPPGQGTGLGLALCRDYVARVGGTLHAENHPGGARFVLMLPAASDAPSPTAYELPNTRAPGSMKPEALG</sequence>
<evidence type="ECO:0000256" key="1">
    <source>
        <dbReference type="ARBA" id="ARBA00000085"/>
    </source>
</evidence>
<dbReference type="Gene3D" id="3.30.565.10">
    <property type="entry name" value="Histidine kinase-like ATPase, C-terminal domain"/>
    <property type="match status" value="1"/>
</dbReference>
<dbReference type="Gene3D" id="1.10.287.130">
    <property type="match status" value="1"/>
</dbReference>
<dbReference type="SMART" id="SM00388">
    <property type="entry name" value="HisKA"/>
    <property type="match status" value="1"/>
</dbReference>
<dbReference type="Pfam" id="PF00512">
    <property type="entry name" value="HisKA"/>
    <property type="match status" value="1"/>
</dbReference>
<proteinExistence type="predicted"/>
<reference evidence="14" key="1">
    <citation type="submission" date="2016-11" db="EMBL/GenBank/DDBJ databases">
        <authorList>
            <person name="Shukria A."/>
            <person name="Stevens D.C."/>
        </authorList>
    </citation>
    <scope>NUCLEOTIDE SEQUENCE [LARGE SCALE GENOMIC DNA]</scope>
    <source>
        <strain evidence="14">Cbfe23</strain>
    </source>
</reference>
<comment type="caution">
    <text evidence="13">The sequence shown here is derived from an EMBL/GenBank/DDBJ whole genome shotgun (WGS) entry which is preliminary data.</text>
</comment>
<dbReference type="InterPro" id="IPR005467">
    <property type="entry name" value="His_kinase_dom"/>
</dbReference>
<keyword evidence="3" id="KW-0597">Phosphoprotein</keyword>
<keyword evidence="4" id="KW-0808">Transferase</keyword>
<dbReference type="SUPFAM" id="SSF47384">
    <property type="entry name" value="Homodimeric domain of signal transducing histidine kinase"/>
    <property type="match status" value="1"/>
</dbReference>
<reference evidence="13 14" key="2">
    <citation type="submission" date="2016-12" db="EMBL/GenBank/DDBJ databases">
        <title>Draft Genome Sequence of Cystobacter ferrugineus Strain Cbfe23.</title>
        <authorList>
            <person name="Akbar S."/>
            <person name="Dowd S.E."/>
            <person name="Stevens D.C."/>
        </authorList>
    </citation>
    <scope>NUCLEOTIDE SEQUENCE [LARGE SCALE GENOMIC DNA]</scope>
    <source>
        <strain evidence="13 14">Cbfe23</strain>
    </source>
</reference>
<dbReference type="AlphaFoldDB" id="A0A1L9B6Y2"/>
<evidence type="ECO:0000256" key="10">
    <source>
        <dbReference type="SAM" id="MobiDB-lite"/>
    </source>
</evidence>
<dbReference type="PANTHER" id="PTHR43065:SF46">
    <property type="entry name" value="C4-DICARBOXYLATE TRANSPORT SENSOR PROTEIN DCTB"/>
    <property type="match status" value="1"/>
</dbReference>
<protein>
    <recommendedName>
        <fullName evidence="2">histidine kinase</fullName>
        <ecNumber evidence="2">2.7.13.3</ecNumber>
    </recommendedName>
</protein>
<evidence type="ECO:0000256" key="7">
    <source>
        <dbReference type="ARBA" id="ARBA00022840"/>
    </source>
</evidence>
<keyword evidence="9" id="KW-0175">Coiled coil</keyword>
<feature type="transmembrane region" description="Helical" evidence="11">
    <location>
        <begin position="20"/>
        <end position="40"/>
    </location>
</feature>
<dbReference type="PRINTS" id="PR00344">
    <property type="entry name" value="BCTRLSENSOR"/>
</dbReference>
<evidence type="ECO:0000256" key="4">
    <source>
        <dbReference type="ARBA" id="ARBA00022679"/>
    </source>
</evidence>
<dbReference type="InterPro" id="IPR004358">
    <property type="entry name" value="Sig_transdc_His_kin-like_C"/>
</dbReference>
<dbReference type="InterPro" id="IPR036097">
    <property type="entry name" value="HisK_dim/P_sf"/>
</dbReference>
<evidence type="ECO:0000256" key="9">
    <source>
        <dbReference type="SAM" id="Coils"/>
    </source>
</evidence>
<feature type="transmembrane region" description="Helical" evidence="11">
    <location>
        <begin position="46"/>
        <end position="64"/>
    </location>
</feature>
<evidence type="ECO:0000256" key="2">
    <source>
        <dbReference type="ARBA" id="ARBA00012438"/>
    </source>
</evidence>
<dbReference type="RefSeq" id="WP_071900519.1">
    <property type="nucleotide sequence ID" value="NZ_MPIN01000006.1"/>
</dbReference>
<dbReference type="SMART" id="SM00387">
    <property type="entry name" value="HATPase_c"/>
    <property type="match status" value="1"/>
</dbReference>
<dbReference type="EMBL" id="MPIN01000006">
    <property type="protein sequence ID" value="OJH38012.1"/>
    <property type="molecule type" value="Genomic_DNA"/>
</dbReference>
<evidence type="ECO:0000313" key="13">
    <source>
        <dbReference type="EMBL" id="OJH38012.1"/>
    </source>
</evidence>
<evidence type="ECO:0000256" key="11">
    <source>
        <dbReference type="SAM" id="Phobius"/>
    </source>
</evidence>
<comment type="catalytic activity">
    <reaction evidence="1">
        <text>ATP + protein L-histidine = ADP + protein N-phospho-L-histidine.</text>
        <dbReference type="EC" id="2.7.13.3"/>
    </reaction>
</comment>
<feature type="transmembrane region" description="Helical" evidence="11">
    <location>
        <begin position="71"/>
        <end position="90"/>
    </location>
</feature>
<keyword evidence="11" id="KW-0472">Membrane</keyword>
<gene>
    <name evidence="13" type="ORF">BON30_22850</name>
</gene>
<dbReference type="EC" id="2.7.13.3" evidence="2"/>
<dbReference type="PANTHER" id="PTHR43065">
    <property type="entry name" value="SENSOR HISTIDINE KINASE"/>
    <property type="match status" value="1"/>
</dbReference>
<dbReference type="GO" id="GO:0005524">
    <property type="term" value="F:ATP binding"/>
    <property type="evidence" value="ECO:0007669"/>
    <property type="project" value="UniProtKB-KW"/>
</dbReference>
<evidence type="ECO:0000256" key="6">
    <source>
        <dbReference type="ARBA" id="ARBA00022777"/>
    </source>
</evidence>
<dbReference type="CDD" id="cd00075">
    <property type="entry name" value="HATPase"/>
    <property type="match status" value="1"/>
</dbReference>
<keyword evidence="8" id="KW-0902">Two-component regulatory system</keyword>
<keyword evidence="6 13" id="KW-0418">Kinase</keyword>
<feature type="coiled-coil region" evidence="9">
    <location>
        <begin position="167"/>
        <end position="207"/>
    </location>
</feature>
<feature type="transmembrane region" description="Helical" evidence="11">
    <location>
        <begin position="96"/>
        <end position="113"/>
    </location>
</feature>
<dbReference type="InterPro" id="IPR003661">
    <property type="entry name" value="HisK_dim/P_dom"/>
</dbReference>
<feature type="domain" description="Histidine kinase" evidence="12">
    <location>
        <begin position="216"/>
        <end position="436"/>
    </location>
</feature>
<evidence type="ECO:0000256" key="5">
    <source>
        <dbReference type="ARBA" id="ARBA00022741"/>
    </source>
</evidence>
<evidence type="ECO:0000259" key="12">
    <source>
        <dbReference type="PROSITE" id="PS50109"/>
    </source>
</evidence>
<evidence type="ECO:0000256" key="8">
    <source>
        <dbReference type="ARBA" id="ARBA00023012"/>
    </source>
</evidence>
<feature type="region of interest" description="Disordered" evidence="10">
    <location>
        <begin position="439"/>
        <end position="461"/>
    </location>
</feature>
<evidence type="ECO:0000256" key="3">
    <source>
        <dbReference type="ARBA" id="ARBA00022553"/>
    </source>
</evidence>
<dbReference type="Proteomes" id="UP000182229">
    <property type="component" value="Unassembled WGS sequence"/>
</dbReference>
<keyword evidence="14" id="KW-1185">Reference proteome</keyword>
<feature type="transmembrane region" description="Helical" evidence="11">
    <location>
        <begin position="120"/>
        <end position="138"/>
    </location>
</feature>
<keyword evidence="11" id="KW-1133">Transmembrane helix</keyword>
<name>A0A1L9B6Y2_9BACT</name>
<keyword evidence="7" id="KW-0067">ATP-binding</keyword>
<dbReference type="CDD" id="cd00082">
    <property type="entry name" value="HisKA"/>
    <property type="match status" value="1"/>
</dbReference>
<dbReference type="PROSITE" id="PS50109">
    <property type="entry name" value="HIS_KIN"/>
    <property type="match status" value="1"/>
</dbReference>
<evidence type="ECO:0000313" key="14">
    <source>
        <dbReference type="Proteomes" id="UP000182229"/>
    </source>
</evidence>
<dbReference type="InterPro" id="IPR036890">
    <property type="entry name" value="HATPase_C_sf"/>
</dbReference>
<dbReference type="Pfam" id="PF02518">
    <property type="entry name" value="HATPase_c"/>
    <property type="match status" value="1"/>
</dbReference>
<dbReference type="InterPro" id="IPR003594">
    <property type="entry name" value="HATPase_dom"/>
</dbReference>
<accession>A0A1L9B6Y2</accession>
<dbReference type="SUPFAM" id="SSF55874">
    <property type="entry name" value="ATPase domain of HSP90 chaperone/DNA topoisomerase II/histidine kinase"/>
    <property type="match status" value="1"/>
</dbReference>
<keyword evidence="5" id="KW-0547">Nucleotide-binding</keyword>
<dbReference type="STRING" id="83449.BON30_22850"/>
<dbReference type="GO" id="GO:0000155">
    <property type="term" value="F:phosphorelay sensor kinase activity"/>
    <property type="evidence" value="ECO:0007669"/>
    <property type="project" value="InterPro"/>
</dbReference>
<keyword evidence="11" id="KW-0812">Transmembrane</keyword>